<keyword evidence="1" id="KW-1133">Transmembrane helix</keyword>
<accession>A0ABM6L429</accession>
<evidence type="ECO:0000313" key="2">
    <source>
        <dbReference type="EMBL" id="ASB40031.1"/>
    </source>
</evidence>
<organism evidence="2 3">
    <name type="scientific">Acutalibacter muris</name>
    <dbReference type="NCBI Taxonomy" id="1796620"/>
    <lineage>
        <taxon>Bacteria</taxon>
        <taxon>Bacillati</taxon>
        <taxon>Bacillota</taxon>
        <taxon>Clostridia</taxon>
        <taxon>Eubacteriales</taxon>
        <taxon>Acutalibacteraceae</taxon>
        <taxon>Acutalibacter</taxon>
    </lineage>
</organism>
<keyword evidence="1" id="KW-0472">Membrane</keyword>
<feature type="transmembrane region" description="Helical" evidence="1">
    <location>
        <begin position="72"/>
        <end position="92"/>
    </location>
</feature>
<dbReference type="Proteomes" id="UP000196710">
    <property type="component" value="Chromosome"/>
</dbReference>
<gene>
    <name evidence="2" type="ORF">ADH66_04780</name>
</gene>
<evidence type="ECO:0000313" key="3">
    <source>
        <dbReference type="Proteomes" id="UP000196710"/>
    </source>
</evidence>
<keyword evidence="1" id="KW-0812">Transmembrane</keyword>
<sequence length="138" mass="14912">MRPSLHPQVKRRALIAAGVLLALCLGAAAILLLRPECLILKYTGLYCAGCGTQRMVAALLRGDFRGALGQNLFMLAFLPGAGIYIVVELLRFTQGKRPLYRSKAFIPALCAALGLGLMFTVLRNLPGFQWLAPSWAGP</sequence>
<dbReference type="InterPro" id="IPR021215">
    <property type="entry name" value="DUF2752"/>
</dbReference>
<keyword evidence="3" id="KW-1185">Reference proteome</keyword>
<name>A0ABM6L429_9FIRM</name>
<reference evidence="3" key="1">
    <citation type="submission" date="2017-05" db="EMBL/GenBank/DDBJ databases">
        <title>Improved OligoMM genomes.</title>
        <authorList>
            <person name="Garzetti D."/>
        </authorList>
    </citation>
    <scope>NUCLEOTIDE SEQUENCE [LARGE SCALE GENOMIC DNA]</scope>
    <source>
        <strain evidence="3">KB18</strain>
    </source>
</reference>
<feature type="transmembrane region" description="Helical" evidence="1">
    <location>
        <begin position="12"/>
        <end position="33"/>
    </location>
</feature>
<dbReference type="Pfam" id="PF10825">
    <property type="entry name" value="DUF2752"/>
    <property type="match status" value="1"/>
</dbReference>
<proteinExistence type="predicted"/>
<protein>
    <recommendedName>
        <fullName evidence="4">DUF2752 domain-containing protein</fullName>
    </recommendedName>
</protein>
<evidence type="ECO:0008006" key="4">
    <source>
        <dbReference type="Google" id="ProtNLM"/>
    </source>
</evidence>
<evidence type="ECO:0000256" key="1">
    <source>
        <dbReference type="SAM" id="Phobius"/>
    </source>
</evidence>
<dbReference type="EMBL" id="CP021422">
    <property type="protein sequence ID" value="ASB40031.1"/>
    <property type="molecule type" value="Genomic_DNA"/>
</dbReference>
<feature type="transmembrane region" description="Helical" evidence="1">
    <location>
        <begin position="104"/>
        <end position="122"/>
    </location>
</feature>